<dbReference type="EMBL" id="CAJVPZ010075182">
    <property type="protein sequence ID" value="CAG8803693.1"/>
    <property type="molecule type" value="Genomic_DNA"/>
</dbReference>
<proteinExistence type="predicted"/>
<name>A0A9N9K2D4_9GLOM</name>
<reference evidence="1" key="1">
    <citation type="submission" date="2021-06" db="EMBL/GenBank/DDBJ databases">
        <authorList>
            <person name="Kallberg Y."/>
            <person name="Tangrot J."/>
            <person name="Rosling A."/>
        </authorList>
    </citation>
    <scope>NUCLEOTIDE SEQUENCE</scope>
    <source>
        <strain evidence="1">IN212</strain>
    </source>
</reference>
<dbReference type="Proteomes" id="UP000789396">
    <property type="component" value="Unassembled WGS sequence"/>
</dbReference>
<dbReference type="OrthoDB" id="823504at2759"/>
<organism evidence="1 2">
    <name type="scientific">Racocetra fulgida</name>
    <dbReference type="NCBI Taxonomy" id="60492"/>
    <lineage>
        <taxon>Eukaryota</taxon>
        <taxon>Fungi</taxon>
        <taxon>Fungi incertae sedis</taxon>
        <taxon>Mucoromycota</taxon>
        <taxon>Glomeromycotina</taxon>
        <taxon>Glomeromycetes</taxon>
        <taxon>Diversisporales</taxon>
        <taxon>Gigasporaceae</taxon>
        <taxon>Racocetra</taxon>
    </lineage>
</organism>
<gene>
    <name evidence="1" type="ORF">RFULGI_LOCUS18002</name>
</gene>
<feature type="non-terminal residue" evidence="1">
    <location>
        <position position="1"/>
    </location>
</feature>
<dbReference type="AlphaFoldDB" id="A0A9N9K2D4"/>
<evidence type="ECO:0000313" key="1">
    <source>
        <dbReference type="EMBL" id="CAG8803693.1"/>
    </source>
</evidence>
<protein>
    <submittedName>
        <fullName evidence="1">3948_t:CDS:1</fullName>
    </submittedName>
</protein>
<comment type="caution">
    <text evidence="1">The sequence shown here is derived from an EMBL/GenBank/DDBJ whole genome shotgun (WGS) entry which is preliminary data.</text>
</comment>
<feature type="non-terminal residue" evidence="1">
    <location>
        <position position="164"/>
    </location>
</feature>
<sequence>FNSKYYMSVPLAQHSHSRLAVQTMASMIIGRINEGENSLDGGTSFVNLTSFDGQTNSSAKSATFFNDDHMRIIKFNRYKLTSATDDRFLPGHFIELQAKVKGQVVVRKYNPLGARGPFSTAIYPPGSPSLIGPKLSPSLRGIAKTPLLNPNNPNGCWSELYMIA</sequence>
<evidence type="ECO:0000313" key="2">
    <source>
        <dbReference type="Proteomes" id="UP000789396"/>
    </source>
</evidence>
<accession>A0A9N9K2D4</accession>
<keyword evidence="2" id="KW-1185">Reference proteome</keyword>